<keyword evidence="2" id="KW-0964">Secreted</keyword>
<sequence length="340" mass="35773">MGILSRWASGPSYIAGDTCFNESLGGERLLFEGDFDKYDFWHPDETALQDPVYAVSILGENDSKLVTLSFAAGSLSEEDLRSKEGTSDLDGFKFLLHWNDTFELLDYDDRVFGYDGNDMIRGRGGNDTLMGDYGRDTLVGGLGDDSLSGGYNNDTLYGEKGRDTLTGDDSNDVLSGGGGRDSLSGGYGDDRLFGGLGGDKLSGDPGNDVLRGGDGNDRLAGGAGNDLLNGGSGKDKLQGGLGRDTLTGGTGNDVLTGGKLADIFVFSDGDGQDTIRDFAAALSGEKIDLSGVESIGRFEGELSSLLTQQGENVLIDFGNGDSILLKNVELTDLGADDFLF</sequence>
<evidence type="ECO:0000313" key="5">
    <source>
        <dbReference type="Proteomes" id="UP001058514"/>
    </source>
</evidence>
<gene>
    <name evidence="4" type="ORF">K3718_17450</name>
</gene>
<name>A0ABY5WPK8_9RHOB</name>
<dbReference type="EMBL" id="CP081051">
    <property type="protein sequence ID" value="UWQ43455.1"/>
    <property type="molecule type" value="Genomic_DNA"/>
</dbReference>
<evidence type="ECO:0000256" key="2">
    <source>
        <dbReference type="ARBA" id="ARBA00022525"/>
    </source>
</evidence>
<dbReference type="InterPro" id="IPR001343">
    <property type="entry name" value="Hemolysn_Ca-bd"/>
</dbReference>
<evidence type="ECO:0000256" key="1">
    <source>
        <dbReference type="ARBA" id="ARBA00004613"/>
    </source>
</evidence>
<protein>
    <submittedName>
        <fullName evidence="4">Calcium-binding protein</fullName>
    </submittedName>
</protein>
<accession>A0ABY5WPK8</accession>
<dbReference type="PRINTS" id="PR00313">
    <property type="entry name" value="CABNDNGRPT"/>
</dbReference>
<dbReference type="InterPro" id="IPR011049">
    <property type="entry name" value="Serralysin-like_metalloprot_C"/>
</dbReference>
<comment type="subcellular location">
    <subcellularLocation>
        <location evidence="1">Secreted</location>
    </subcellularLocation>
</comment>
<dbReference type="Gene3D" id="2.150.10.10">
    <property type="entry name" value="Serralysin-like metalloprotease, C-terminal"/>
    <property type="match status" value="3"/>
</dbReference>
<dbReference type="PANTHER" id="PTHR38340:SF1">
    <property type="entry name" value="S-LAYER PROTEIN"/>
    <property type="match status" value="1"/>
</dbReference>
<keyword evidence="5" id="KW-1185">Reference proteome</keyword>
<dbReference type="InterPro" id="IPR050557">
    <property type="entry name" value="RTX_toxin/Mannuronan_C5-epim"/>
</dbReference>
<organism evidence="4 5">
    <name type="scientific">Leisingera aquaemixtae</name>
    <dbReference type="NCBI Taxonomy" id="1396826"/>
    <lineage>
        <taxon>Bacteria</taxon>
        <taxon>Pseudomonadati</taxon>
        <taxon>Pseudomonadota</taxon>
        <taxon>Alphaproteobacteria</taxon>
        <taxon>Rhodobacterales</taxon>
        <taxon>Roseobacteraceae</taxon>
        <taxon>Leisingera</taxon>
    </lineage>
</organism>
<dbReference type="InterPro" id="IPR018511">
    <property type="entry name" value="Hemolysin-typ_Ca-bd_CS"/>
</dbReference>
<dbReference type="SUPFAM" id="SSF51120">
    <property type="entry name" value="beta-Roll"/>
    <property type="match status" value="3"/>
</dbReference>
<evidence type="ECO:0000313" key="4">
    <source>
        <dbReference type="EMBL" id="UWQ43455.1"/>
    </source>
</evidence>
<dbReference type="Proteomes" id="UP001058514">
    <property type="component" value="Chromosome"/>
</dbReference>
<reference evidence="4" key="1">
    <citation type="submission" date="2021-08" db="EMBL/GenBank/DDBJ databases">
        <authorList>
            <person name="Nwanade C."/>
            <person name="Wang M."/>
            <person name="Masoudi A."/>
            <person name="Yu Z."/>
            <person name="Liu J."/>
        </authorList>
    </citation>
    <scope>NUCLEOTIDE SEQUENCE</scope>
    <source>
        <strain evidence="4">S166</strain>
    </source>
</reference>
<feature type="region of interest" description="Disordered" evidence="3">
    <location>
        <begin position="153"/>
        <end position="186"/>
    </location>
</feature>
<dbReference type="Pfam" id="PF00353">
    <property type="entry name" value="HemolysinCabind"/>
    <property type="match status" value="4"/>
</dbReference>
<dbReference type="PROSITE" id="PS00330">
    <property type="entry name" value="HEMOLYSIN_CALCIUM"/>
    <property type="match status" value="4"/>
</dbReference>
<evidence type="ECO:0000256" key="3">
    <source>
        <dbReference type="SAM" id="MobiDB-lite"/>
    </source>
</evidence>
<dbReference type="PANTHER" id="PTHR38340">
    <property type="entry name" value="S-LAYER PROTEIN"/>
    <property type="match status" value="1"/>
</dbReference>
<proteinExistence type="predicted"/>